<name>A0ACB8CH91_DERSI</name>
<evidence type="ECO:0000313" key="2">
    <source>
        <dbReference type="Proteomes" id="UP000821865"/>
    </source>
</evidence>
<proteinExistence type="predicted"/>
<sequence length="190" mass="20973">MRFNEFFDGDLNSHFKKFLGEGETADDKGLDKLEQVLVFHALLTRAHFVQQSRGLVHPHLEPVDGDAVPPVLLLYHAQYSHVLDVSQQVPCFLAPQLAVEAVADLAPLLTFQCRGARSRRTEAGNFPALSLELAVASFLSDVPRDFQESSDHSSSEISSPSTVDSMPVGNRGTSREQLLRREAYLGPSSR</sequence>
<accession>A0ACB8CH91</accession>
<protein>
    <submittedName>
        <fullName evidence="1">Uncharacterized protein</fullName>
    </submittedName>
</protein>
<comment type="caution">
    <text evidence="1">The sequence shown here is derived from an EMBL/GenBank/DDBJ whole genome shotgun (WGS) entry which is preliminary data.</text>
</comment>
<reference evidence="1" key="1">
    <citation type="submission" date="2020-05" db="EMBL/GenBank/DDBJ databases">
        <title>Large-scale comparative analyses of tick genomes elucidate their genetic diversity and vector capacities.</title>
        <authorList>
            <person name="Jia N."/>
            <person name="Wang J."/>
            <person name="Shi W."/>
            <person name="Du L."/>
            <person name="Sun Y."/>
            <person name="Zhan W."/>
            <person name="Jiang J."/>
            <person name="Wang Q."/>
            <person name="Zhang B."/>
            <person name="Ji P."/>
            <person name="Sakyi L.B."/>
            <person name="Cui X."/>
            <person name="Yuan T."/>
            <person name="Jiang B."/>
            <person name="Yang W."/>
            <person name="Lam T.T.-Y."/>
            <person name="Chang Q."/>
            <person name="Ding S."/>
            <person name="Wang X."/>
            <person name="Zhu J."/>
            <person name="Ruan X."/>
            <person name="Zhao L."/>
            <person name="Wei J."/>
            <person name="Que T."/>
            <person name="Du C."/>
            <person name="Cheng J."/>
            <person name="Dai P."/>
            <person name="Han X."/>
            <person name="Huang E."/>
            <person name="Gao Y."/>
            <person name="Liu J."/>
            <person name="Shao H."/>
            <person name="Ye R."/>
            <person name="Li L."/>
            <person name="Wei W."/>
            <person name="Wang X."/>
            <person name="Wang C."/>
            <person name="Yang T."/>
            <person name="Huo Q."/>
            <person name="Li W."/>
            <person name="Guo W."/>
            <person name="Chen H."/>
            <person name="Zhou L."/>
            <person name="Ni X."/>
            <person name="Tian J."/>
            <person name="Zhou Y."/>
            <person name="Sheng Y."/>
            <person name="Liu T."/>
            <person name="Pan Y."/>
            <person name="Xia L."/>
            <person name="Li J."/>
            <person name="Zhao F."/>
            <person name="Cao W."/>
        </authorList>
    </citation>
    <scope>NUCLEOTIDE SEQUENCE</scope>
    <source>
        <strain evidence="1">Dsil-2018</strain>
    </source>
</reference>
<gene>
    <name evidence="1" type="ORF">HPB49_021308</name>
</gene>
<organism evidence="1 2">
    <name type="scientific">Dermacentor silvarum</name>
    <name type="common">Tick</name>
    <dbReference type="NCBI Taxonomy" id="543639"/>
    <lineage>
        <taxon>Eukaryota</taxon>
        <taxon>Metazoa</taxon>
        <taxon>Ecdysozoa</taxon>
        <taxon>Arthropoda</taxon>
        <taxon>Chelicerata</taxon>
        <taxon>Arachnida</taxon>
        <taxon>Acari</taxon>
        <taxon>Parasitiformes</taxon>
        <taxon>Ixodida</taxon>
        <taxon>Ixodoidea</taxon>
        <taxon>Ixodidae</taxon>
        <taxon>Rhipicephalinae</taxon>
        <taxon>Dermacentor</taxon>
    </lineage>
</organism>
<keyword evidence="2" id="KW-1185">Reference proteome</keyword>
<dbReference type="Proteomes" id="UP000821865">
    <property type="component" value="Chromosome 7"/>
</dbReference>
<dbReference type="EMBL" id="CM023476">
    <property type="protein sequence ID" value="KAH7942160.1"/>
    <property type="molecule type" value="Genomic_DNA"/>
</dbReference>
<evidence type="ECO:0000313" key="1">
    <source>
        <dbReference type="EMBL" id="KAH7942160.1"/>
    </source>
</evidence>